<keyword evidence="2" id="KW-1185">Reference proteome</keyword>
<proteinExistence type="predicted"/>
<protein>
    <submittedName>
        <fullName evidence="1">DUF937 domain-containing protein</fullName>
    </submittedName>
</protein>
<dbReference type="Pfam" id="PF06078">
    <property type="entry name" value="DUF937"/>
    <property type="match status" value="1"/>
</dbReference>
<evidence type="ECO:0000313" key="1">
    <source>
        <dbReference type="EMBL" id="GAA4481092.1"/>
    </source>
</evidence>
<dbReference type="Proteomes" id="UP001500731">
    <property type="component" value="Unassembled WGS sequence"/>
</dbReference>
<reference evidence="2" key="1">
    <citation type="journal article" date="2019" name="Int. J. Syst. Evol. Microbiol.">
        <title>The Global Catalogue of Microorganisms (GCM) 10K type strain sequencing project: providing services to taxonomists for standard genome sequencing and annotation.</title>
        <authorList>
            <consortium name="The Broad Institute Genomics Platform"/>
            <consortium name="The Broad Institute Genome Sequencing Center for Infectious Disease"/>
            <person name="Wu L."/>
            <person name="Ma J."/>
        </authorList>
    </citation>
    <scope>NUCLEOTIDE SEQUENCE [LARGE SCALE GENOMIC DNA]</scope>
    <source>
        <strain evidence="2">JCM 17839</strain>
    </source>
</reference>
<gene>
    <name evidence="1" type="ORF">GCM10023171_08980</name>
</gene>
<organism evidence="1 2">
    <name type="scientific">Microbacterium panaciterrae</name>
    <dbReference type="NCBI Taxonomy" id="985759"/>
    <lineage>
        <taxon>Bacteria</taxon>
        <taxon>Bacillati</taxon>
        <taxon>Actinomycetota</taxon>
        <taxon>Actinomycetes</taxon>
        <taxon>Micrococcales</taxon>
        <taxon>Microbacteriaceae</taxon>
        <taxon>Microbacterium</taxon>
    </lineage>
</organism>
<accession>A0ABP8P357</accession>
<comment type="caution">
    <text evidence="1">The sequence shown here is derived from an EMBL/GenBank/DDBJ whole genome shotgun (WGS) entry which is preliminary data.</text>
</comment>
<evidence type="ECO:0000313" key="2">
    <source>
        <dbReference type="Proteomes" id="UP001500731"/>
    </source>
</evidence>
<name>A0ABP8P357_9MICO</name>
<dbReference type="InterPro" id="IPR009282">
    <property type="entry name" value="DUF937"/>
</dbReference>
<dbReference type="EMBL" id="BAABGP010000005">
    <property type="protein sequence ID" value="GAA4481092.1"/>
    <property type="molecule type" value="Genomic_DNA"/>
</dbReference>
<sequence>MRRFYATVRPLSEDAAGRYCERNGGIERIGIPGTRRDGRIPMDIDEILKQVPISDIAQKLGVSDDVARQAVQEGGTAIIGGLAKNAQTDEGSAAIEQALAKHGGFSGAASVDDVDQADGEKIVSHVFGDDAPQVSAALTNAPKTAGIDFGKLLPILAPIVMGLIANSHKGATGTAGTAGASGGGGLGDILGGLLGGGQSGSGAASSGGGLGDILGGLGGLFGGGSAGSGGSAPASGTGNVIGDILGGLFGGKK</sequence>